<proteinExistence type="predicted"/>
<dbReference type="AlphaFoldDB" id="W2GNV8"/>
<dbReference type="VEuPathDB" id="FungiDB:PPTG_02004"/>
<organism evidence="2">
    <name type="scientific">Phytophthora nicotianae</name>
    <name type="common">Potato buckeye rot agent</name>
    <name type="synonym">Phytophthora parasitica</name>
    <dbReference type="NCBI Taxonomy" id="4792"/>
    <lineage>
        <taxon>Eukaryota</taxon>
        <taxon>Sar</taxon>
        <taxon>Stramenopiles</taxon>
        <taxon>Oomycota</taxon>
        <taxon>Peronosporomycetes</taxon>
        <taxon>Peronosporales</taxon>
        <taxon>Peronosporaceae</taxon>
        <taxon>Phytophthora</taxon>
    </lineage>
</organism>
<protein>
    <submittedName>
        <fullName evidence="2">Uncharacterized protein</fullName>
    </submittedName>
</protein>
<accession>W2GNV8</accession>
<evidence type="ECO:0000256" key="1">
    <source>
        <dbReference type="SAM" id="MobiDB-lite"/>
    </source>
</evidence>
<reference evidence="2" key="1">
    <citation type="submission" date="2013-11" db="EMBL/GenBank/DDBJ databases">
        <title>The Genome Sequence of Phytophthora parasitica CJ02B3.</title>
        <authorList>
            <consortium name="The Broad Institute Genomics Platform"/>
            <person name="Russ C."/>
            <person name="Tyler B."/>
            <person name="Panabieres F."/>
            <person name="Shan W."/>
            <person name="Tripathy S."/>
            <person name="Grunwald N."/>
            <person name="Machado M."/>
            <person name="Johnson C.S."/>
            <person name="Arredondo F."/>
            <person name="Hong C."/>
            <person name="Coffey M."/>
            <person name="Young S.K."/>
            <person name="Zeng Q."/>
            <person name="Gargeya S."/>
            <person name="Fitzgerald M."/>
            <person name="Abouelleil A."/>
            <person name="Alvarado L."/>
            <person name="Chapman S.B."/>
            <person name="Gainer-Dewar J."/>
            <person name="Goldberg J."/>
            <person name="Griggs A."/>
            <person name="Gujja S."/>
            <person name="Hansen M."/>
            <person name="Howarth C."/>
            <person name="Imamovic A."/>
            <person name="Ireland A."/>
            <person name="Larimer J."/>
            <person name="McCowan C."/>
            <person name="Murphy C."/>
            <person name="Pearson M."/>
            <person name="Poon T.W."/>
            <person name="Priest M."/>
            <person name="Roberts A."/>
            <person name="Saif S."/>
            <person name="Shea T."/>
            <person name="Sykes S."/>
            <person name="Wortman J."/>
            <person name="Nusbaum C."/>
            <person name="Birren B."/>
        </authorList>
    </citation>
    <scope>NUCLEOTIDE SEQUENCE [LARGE SCALE GENOMIC DNA]</scope>
    <source>
        <strain evidence="2">CJ02B3</strain>
    </source>
</reference>
<feature type="compositionally biased region" description="Basic and acidic residues" evidence="1">
    <location>
        <begin position="1"/>
        <end position="18"/>
    </location>
</feature>
<dbReference type="EMBL" id="KI686730">
    <property type="protein sequence ID" value="ETK84693.1"/>
    <property type="molecule type" value="Genomic_DNA"/>
</dbReference>
<sequence length="322" mass="36831">MQTPQERVRTSPYPERRRSPASSDVYQPATSHIYRLVMQPIVKATVGERDSSGDSLDPFVAGGTSFQDILEKIWDQFSFHVKGRAVKSDGAWAVEPAAIDSWSKFMVFKVKKHIIDSSKSDEDWNAWLQSMHDKTVTLLIYDYGVGLGRKQDRQAFQKDCILPVETDRAGAAAEVTLREVVGRLQDLWGATYTGKAVVWRMWATEVVRSQDRTAWEDKIRAPPPLRVLRLLSAAHSRIQEHLDDLNHSTQIALDCVNASIAGSMELRRDWEAYRHRLESFETMLQSRKAQIESLLHYIPLPALEELVDPLQNMENLEDFEHQ</sequence>
<dbReference type="Proteomes" id="UP000053236">
    <property type="component" value="Unassembled WGS sequence"/>
</dbReference>
<gene>
    <name evidence="2" type="ORF">L915_10370</name>
</gene>
<name>W2GNV8_PHYNI</name>
<evidence type="ECO:0000313" key="2">
    <source>
        <dbReference type="EMBL" id="ETK84693.1"/>
    </source>
</evidence>
<feature type="region of interest" description="Disordered" evidence="1">
    <location>
        <begin position="1"/>
        <end position="26"/>
    </location>
</feature>